<dbReference type="Gene3D" id="1.10.8.60">
    <property type="match status" value="1"/>
</dbReference>
<feature type="compositionally biased region" description="Basic residues" evidence="17">
    <location>
        <begin position="701"/>
        <end position="710"/>
    </location>
</feature>
<dbReference type="SUPFAM" id="SSF140990">
    <property type="entry name" value="FtsH protease domain-like"/>
    <property type="match status" value="1"/>
</dbReference>
<keyword evidence="19" id="KW-0131">Cell cycle</keyword>
<dbReference type="EC" id="3.4.24.-" evidence="15"/>
<keyword evidence="8 15" id="KW-0378">Hydrolase</keyword>
<dbReference type="InterPro" id="IPR003959">
    <property type="entry name" value="ATPase_AAA_core"/>
</dbReference>
<dbReference type="GO" id="GO:0004176">
    <property type="term" value="F:ATP-dependent peptidase activity"/>
    <property type="evidence" value="ECO:0007669"/>
    <property type="project" value="InterPro"/>
</dbReference>
<keyword evidence="3 15" id="KW-1003">Cell membrane</keyword>
<dbReference type="GO" id="GO:0004222">
    <property type="term" value="F:metalloendopeptidase activity"/>
    <property type="evidence" value="ECO:0007669"/>
    <property type="project" value="InterPro"/>
</dbReference>
<dbReference type="Pfam" id="PF17862">
    <property type="entry name" value="AAA_lid_3"/>
    <property type="match status" value="1"/>
</dbReference>
<accession>A0A2S5REX3</accession>
<evidence type="ECO:0000256" key="12">
    <source>
        <dbReference type="ARBA" id="ARBA00023049"/>
    </source>
</evidence>
<feature type="region of interest" description="Disordered" evidence="17">
    <location>
        <begin position="644"/>
        <end position="726"/>
    </location>
</feature>
<keyword evidence="11 15" id="KW-1133">Transmembrane helix</keyword>
<evidence type="ECO:0000313" key="19">
    <source>
        <dbReference type="EMBL" id="PPE05879.1"/>
    </source>
</evidence>
<dbReference type="AlphaFoldDB" id="A0A2S5REX3"/>
<gene>
    <name evidence="15 19" type="primary">ftsH</name>
    <name evidence="19" type="ORF">ELUCI_v1c01670</name>
</gene>
<dbReference type="GO" id="GO:0030163">
    <property type="term" value="P:protein catabolic process"/>
    <property type="evidence" value="ECO:0007669"/>
    <property type="project" value="UniProtKB-UniRule"/>
</dbReference>
<dbReference type="Pfam" id="PF01434">
    <property type="entry name" value="Peptidase_M41"/>
    <property type="match status" value="1"/>
</dbReference>
<proteinExistence type="inferred from homology"/>
<feature type="compositionally biased region" description="Basic and acidic residues" evidence="17">
    <location>
        <begin position="644"/>
        <end position="671"/>
    </location>
</feature>
<evidence type="ECO:0000256" key="16">
    <source>
        <dbReference type="RuleBase" id="RU003651"/>
    </source>
</evidence>
<keyword evidence="5 15" id="KW-0812">Transmembrane</keyword>
<dbReference type="NCBIfam" id="TIGR01241">
    <property type="entry name" value="FtsH_fam"/>
    <property type="match status" value="1"/>
</dbReference>
<comment type="caution">
    <text evidence="19">The sequence shown here is derived from an EMBL/GenBank/DDBJ whole genome shotgun (WGS) entry which is preliminary data.</text>
</comment>
<evidence type="ECO:0000256" key="2">
    <source>
        <dbReference type="ARBA" id="ARBA00010044"/>
    </source>
</evidence>
<dbReference type="GO" id="GO:0005886">
    <property type="term" value="C:plasma membrane"/>
    <property type="evidence" value="ECO:0007669"/>
    <property type="project" value="UniProtKB-SubCell"/>
</dbReference>
<keyword evidence="4 15" id="KW-0645">Protease</keyword>
<dbReference type="GO" id="GO:0051301">
    <property type="term" value="P:cell division"/>
    <property type="evidence" value="ECO:0007669"/>
    <property type="project" value="UniProtKB-KW"/>
</dbReference>
<evidence type="ECO:0000256" key="7">
    <source>
        <dbReference type="ARBA" id="ARBA00022741"/>
    </source>
</evidence>
<feature type="transmembrane region" description="Helical" evidence="15">
    <location>
        <begin position="9"/>
        <end position="30"/>
    </location>
</feature>
<evidence type="ECO:0000259" key="18">
    <source>
        <dbReference type="SMART" id="SM00382"/>
    </source>
</evidence>
<reference evidence="19 20" key="1">
    <citation type="submission" date="2017-11" db="EMBL/GenBank/DDBJ databases">
        <title>Genome sequence of Entomoplasma lucivorax PIPN-2 (ATCC 49196).</title>
        <authorList>
            <person name="Lo W.-S."/>
            <person name="Gasparich G.E."/>
            <person name="Kuo C.-H."/>
        </authorList>
    </citation>
    <scope>NUCLEOTIDE SEQUENCE [LARGE SCALE GENOMIC DNA]</scope>
    <source>
        <strain evidence="19 20">PIPN-2</strain>
    </source>
</reference>
<evidence type="ECO:0000256" key="6">
    <source>
        <dbReference type="ARBA" id="ARBA00022723"/>
    </source>
</evidence>
<dbReference type="PROSITE" id="PS00674">
    <property type="entry name" value="AAA"/>
    <property type="match status" value="1"/>
</dbReference>
<sequence>MKEKRKTSWWFWIILLIVVAAIITTIVLTLKGSSEAHDVAWLNQYLKDHGNFLSKEVIKNLSIHSGINGIISITGAYLNPSGHWIQFTVNTTYSLMSGGVFPELTKFLQSFAWASASTNTWLPLVTSLLPLLLLIVVYAIVYKAMTKGGGMGGGQGIFGMGKNRAKQTKTNVRFSDVAGIEEEKTELIELVDYLKNPQRYADAGARVPKGVLMEGPPGTGKTLLAKAVAGEAGVAFFSISGSEFEEVFVGVGASRVREMFADAKKAAPCIIFIDEIDAVGRKRSSSMGTGTSEQTLNQLLVEMDGFGTNSGVIVMAATNRSDVLDPALLRPGRFDRIIQVSLPDIREREAILKLHARGKKIETTIDWHRVAERTPGFSGAQLENVLNEAAILMVRENKTIITITEIDEAIDRVVGGPAKKTRAMTKQDKKIVSYHESGHALIGLKLESASKVQKVTIIPRGNAGGYTIMTPKDETIFSSKKDLYAMITGYLGGRAAEEIMFGKENVTTGAHDDLDKATSIARRMVVQFGMSSLGMTKFLTMAEESYGKIEGTYSDETAAKIDKEIQKILDASYQDALQLIKANMQTLELLAESLDVLETITSEQIDFIDKEGKLPKEVVEAKERWAEESKKKAAGDILDIDIEDVKQEEEKLKNKSTSEGKTEDKTEDKPKTLKAKKAPSEKTKKPKETEDKVKTEDKPKAKSTTKKAPSKKKDEAKKEEDSENKK</sequence>
<dbReference type="Gene3D" id="3.40.50.300">
    <property type="entry name" value="P-loop containing nucleotide triphosphate hydrolases"/>
    <property type="match status" value="1"/>
</dbReference>
<dbReference type="SMART" id="SM00382">
    <property type="entry name" value="AAA"/>
    <property type="match status" value="1"/>
</dbReference>
<dbReference type="EMBL" id="PHNE01000001">
    <property type="protein sequence ID" value="PPE05879.1"/>
    <property type="molecule type" value="Genomic_DNA"/>
</dbReference>
<name>A0A2S5REX3_9MOLU</name>
<keyword evidence="20" id="KW-1185">Reference proteome</keyword>
<comment type="similarity">
    <text evidence="16">Belongs to the AAA ATPase family.</text>
</comment>
<keyword evidence="19" id="KW-0132">Cell division</keyword>
<dbReference type="Proteomes" id="UP000237865">
    <property type="component" value="Unassembled WGS sequence"/>
</dbReference>
<evidence type="ECO:0000256" key="1">
    <source>
        <dbReference type="ARBA" id="ARBA00004370"/>
    </source>
</evidence>
<dbReference type="PANTHER" id="PTHR23076">
    <property type="entry name" value="METALLOPROTEASE M41 FTSH"/>
    <property type="match status" value="1"/>
</dbReference>
<feature type="transmembrane region" description="Helical" evidence="15">
    <location>
        <begin position="121"/>
        <end position="141"/>
    </location>
</feature>
<dbReference type="InterPro" id="IPR037219">
    <property type="entry name" value="Peptidase_M41-like"/>
</dbReference>
<evidence type="ECO:0000256" key="8">
    <source>
        <dbReference type="ARBA" id="ARBA00022801"/>
    </source>
</evidence>
<evidence type="ECO:0000256" key="14">
    <source>
        <dbReference type="ARBA" id="ARBA00061570"/>
    </source>
</evidence>
<organism evidence="19 20">
    <name type="scientific">Williamsoniiplasma lucivorax</name>
    <dbReference type="NCBI Taxonomy" id="209274"/>
    <lineage>
        <taxon>Bacteria</taxon>
        <taxon>Bacillati</taxon>
        <taxon>Mycoplasmatota</taxon>
        <taxon>Mollicutes</taxon>
        <taxon>Entomoplasmatales</taxon>
        <taxon>Williamsoniiplasma</taxon>
    </lineage>
</organism>
<evidence type="ECO:0000256" key="3">
    <source>
        <dbReference type="ARBA" id="ARBA00022475"/>
    </source>
</evidence>
<feature type="domain" description="AAA+ ATPase" evidence="18">
    <location>
        <begin position="207"/>
        <end position="344"/>
    </location>
</feature>
<comment type="subunit">
    <text evidence="15">Homohexamer.</text>
</comment>
<evidence type="ECO:0000256" key="11">
    <source>
        <dbReference type="ARBA" id="ARBA00022989"/>
    </source>
</evidence>
<dbReference type="InterPro" id="IPR003593">
    <property type="entry name" value="AAA+_ATPase"/>
</dbReference>
<feature type="compositionally biased region" description="Basic and acidic residues" evidence="17">
    <location>
        <begin position="711"/>
        <end position="726"/>
    </location>
</feature>
<dbReference type="FunFam" id="1.10.8.60:FF:000001">
    <property type="entry name" value="ATP-dependent zinc metalloprotease FtsH"/>
    <property type="match status" value="1"/>
</dbReference>
<dbReference type="SUPFAM" id="SSF52540">
    <property type="entry name" value="P-loop containing nucleoside triphosphate hydrolases"/>
    <property type="match status" value="1"/>
</dbReference>
<keyword evidence="13 15" id="KW-0472">Membrane</keyword>
<evidence type="ECO:0000256" key="13">
    <source>
        <dbReference type="ARBA" id="ARBA00023136"/>
    </source>
</evidence>
<feature type="binding site" evidence="15">
    <location>
        <position position="513"/>
    </location>
    <ligand>
        <name>Zn(2+)</name>
        <dbReference type="ChEBI" id="CHEBI:29105"/>
        <note>catalytic</note>
    </ligand>
</feature>
<dbReference type="FunFam" id="1.20.58.760:FF:000001">
    <property type="entry name" value="ATP-dependent zinc metalloprotease FtsH"/>
    <property type="match status" value="1"/>
</dbReference>
<comment type="subcellular location">
    <subcellularLocation>
        <location evidence="15">Cell membrane</location>
        <topology evidence="15">Multi-pass membrane protein</topology>
        <orientation evidence="15">Cytoplasmic side</orientation>
    </subcellularLocation>
    <subcellularLocation>
        <location evidence="1">Membrane</location>
    </subcellularLocation>
</comment>
<comment type="cofactor">
    <cofactor evidence="15">
        <name>Zn(2+)</name>
        <dbReference type="ChEBI" id="CHEBI:29105"/>
    </cofactor>
    <text evidence="15">Binds 1 zinc ion per subunit.</text>
</comment>
<dbReference type="Gene3D" id="1.20.58.760">
    <property type="entry name" value="Peptidase M41"/>
    <property type="match status" value="1"/>
</dbReference>
<keyword evidence="10 15" id="KW-0067">ATP-binding</keyword>
<dbReference type="HAMAP" id="MF_01458">
    <property type="entry name" value="FtsH"/>
    <property type="match status" value="1"/>
</dbReference>
<keyword evidence="6 15" id="KW-0479">Metal-binding</keyword>
<feature type="binding site" evidence="15">
    <location>
        <position position="439"/>
    </location>
    <ligand>
        <name>Zn(2+)</name>
        <dbReference type="ChEBI" id="CHEBI:29105"/>
        <note>catalytic</note>
    </ligand>
</feature>
<dbReference type="GO" id="GO:0006508">
    <property type="term" value="P:proteolysis"/>
    <property type="evidence" value="ECO:0007669"/>
    <property type="project" value="UniProtKB-KW"/>
</dbReference>
<evidence type="ECO:0000256" key="9">
    <source>
        <dbReference type="ARBA" id="ARBA00022833"/>
    </source>
</evidence>
<dbReference type="PANTHER" id="PTHR23076:SF97">
    <property type="entry name" value="ATP-DEPENDENT ZINC METALLOPROTEASE YME1L1"/>
    <property type="match status" value="1"/>
</dbReference>
<evidence type="ECO:0000256" key="17">
    <source>
        <dbReference type="SAM" id="MobiDB-lite"/>
    </source>
</evidence>
<dbReference type="InterPro" id="IPR005936">
    <property type="entry name" value="FtsH"/>
</dbReference>
<dbReference type="Pfam" id="PF00004">
    <property type="entry name" value="AAA"/>
    <property type="match status" value="1"/>
</dbReference>
<evidence type="ECO:0000256" key="5">
    <source>
        <dbReference type="ARBA" id="ARBA00022692"/>
    </source>
</evidence>
<dbReference type="InterPro" id="IPR027417">
    <property type="entry name" value="P-loop_NTPase"/>
</dbReference>
<feature type="binding site" evidence="15">
    <location>
        <begin position="215"/>
        <end position="222"/>
    </location>
    <ligand>
        <name>ATP</name>
        <dbReference type="ChEBI" id="CHEBI:30616"/>
    </ligand>
</feature>
<feature type="compositionally biased region" description="Basic and acidic residues" evidence="17">
    <location>
        <begin position="678"/>
        <end position="700"/>
    </location>
</feature>
<evidence type="ECO:0000256" key="15">
    <source>
        <dbReference type="HAMAP-Rule" id="MF_01458"/>
    </source>
</evidence>
<evidence type="ECO:0000256" key="10">
    <source>
        <dbReference type="ARBA" id="ARBA00022840"/>
    </source>
</evidence>
<dbReference type="RefSeq" id="WP_211227793.1">
    <property type="nucleotide sequence ID" value="NZ_PHNE01000001.1"/>
</dbReference>
<evidence type="ECO:0000256" key="4">
    <source>
        <dbReference type="ARBA" id="ARBA00022670"/>
    </source>
</evidence>
<dbReference type="CDD" id="cd19501">
    <property type="entry name" value="RecA-like_FtsH"/>
    <property type="match status" value="1"/>
</dbReference>
<dbReference type="FunFam" id="3.40.50.300:FF:000001">
    <property type="entry name" value="ATP-dependent zinc metalloprotease FtsH"/>
    <property type="match status" value="1"/>
</dbReference>
<comment type="similarity">
    <text evidence="2 15">In the C-terminal section; belongs to the peptidase M41 family.</text>
</comment>
<dbReference type="InterPro" id="IPR003960">
    <property type="entry name" value="ATPase_AAA_CS"/>
</dbReference>
<protein>
    <recommendedName>
        <fullName evidence="15">ATP-dependent zinc metalloprotease FtsH</fullName>
        <ecNumber evidence="15">3.4.24.-</ecNumber>
    </recommendedName>
</protein>
<keyword evidence="9 15" id="KW-0862">Zinc</keyword>
<dbReference type="STRING" id="1399797.GCA_000518285_01410"/>
<keyword evidence="7 15" id="KW-0547">Nucleotide-binding</keyword>
<dbReference type="InterPro" id="IPR000642">
    <property type="entry name" value="Peptidase_M41"/>
</dbReference>
<evidence type="ECO:0000313" key="20">
    <source>
        <dbReference type="Proteomes" id="UP000237865"/>
    </source>
</evidence>
<dbReference type="InterPro" id="IPR041569">
    <property type="entry name" value="AAA_lid_3"/>
</dbReference>
<comment type="function">
    <text evidence="15">Acts as a processive, ATP-dependent zinc metallopeptidase for both cytoplasmic and membrane proteins. Plays a role in the quality control of integral membrane proteins.</text>
</comment>
<comment type="similarity">
    <text evidence="14 15">In the central section; belongs to the AAA ATPase family.</text>
</comment>
<dbReference type="GO" id="GO:0005524">
    <property type="term" value="F:ATP binding"/>
    <property type="evidence" value="ECO:0007669"/>
    <property type="project" value="UniProtKB-UniRule"/>
</dbReference>
<dbReference type="GO" id="GO:0008270">
    <property type="term" value="F:zinc ion binding"/>
    <property type="evidence" value="ECO:0007669"/>
    <property type="project" value="UniProtKB-UniRule"/>
</dbReference>
<dbReference type="GO" id="GO:0016887">
    <property type="term" value="F:ATP hydrolysis activity"/>
    <property type="evidence" value="ECO:0007669"/>
    <property type="project" value="UniProtKB-UniRule"/>
</dbReference>
<keyword evidence="12 15" id="KW-0482">Metalloprotease</keyword>
<feature type="active site" evidence="15">
    <location>
        <position position="436"/>
    </location>
</feature>
<feature type="binding site" evidence="15">
    <location>
        <position position="435"/>
    </location>
    <ligand>
        <name>Zn(2+)</name>
        <dbReference type="ChEBI" id="CHEBI:29105"/>
        <note>catalytic</note>
    </ligand>
</feature>